<dbReference type="GO" id="GO:0030426">
    <property type="term" value="C:growth cone"/>
    <property type="evidence" value="ECO:0007669"/>
    <property type="project" value="TreeGrafter"/>
</dbReference>
<dbReference type="InParanoid" id="H0VW37"/>
<dbReference type="PROSITE" id="PS51663">
    <property type="entry name" value="STATHMIN_3"/>
    <property type="match status" value="1"/>
</dbReference>
<dbReference type="GO" id="GO:0007019">
    <property type="term" value="P:microtubule depolymerization"/>
    <property type="evidence" value="ECO:0007669"/>
    <property type="project" value="TreeGrafter"/>
</dbReference>
<evidence type="ECO:0000313" key="3">
    <source>
        <dbReference type="Proteomes" id="UP000005447"/>
    </source>
</evidence>
<dbReference type="Proteomes" id="UP000005447">
    <property type="component" value="Unassembled WGS sequence"/>
</dbReference>
<dbReference type="STRING" id="10141.ENSCPOP00000014915"/>
<dbReference type="InterPro" id="IPR000956">
    <property type="entry name" value="Stathmin_fam"/>
</dbReference>
<keyword evidence="3" id="KW-1185">Reference proteome</keyword>
<evidence type="ECO:0000256" key="1">
    <source>
        <dbReference type="RuleBase" id="RU004388"/>
    </source>
</evidence>
<dbReference type="Gene3D" id="6.10.280.30">
    <property type="match status" value="1"/>
</dbReference>
<comment type="similarity">
    <text evidence="1">Belongs to the stathmin family.</text>
</comment>
<dbReference type="Pfam" id="PF00836">
    <property type="entry name" value="Stathmin"/>
    <property type="match status" value="1"/>
</dbReference>
<dbReference type="AlphaFoldDB" id="H0VW37"/>
<dbReference type="PRINTS" id="PR00345">
    <property type="entry name" value="STATHMIN"/>
</dbReference>
<dbReference type="PANTHER" id="PTHR10104">
    <property type="entry name" value="STATHMIN"/>
    <property type="match status" value="1"/>
</dbReference>
<name>H0VW37_CAVPO</name>
<dbReference type="GeneTree" id="ENSGT01030000234597"/>
<dbReference type="EMBL" id="AAKN02020983">
    <property type="status" value="NOT_ANNOTATED_CDS"/>
    <property type="molecule type" value="Genomic_DNA"/>
</dbReference>
<evidence type="ECO:0000313" key="2">
    <source>
        <dbReference type="Ensembl" id="ENSCPOP00000014915.2"/>
    </source>
</evidence>
<dbReference type="GO" id="GO:0005737">
    <property type="term" value="C:cytoplasm"/>
    <property type="evidence" value="ECO:0007669"/>
    <property type="project" value="TreeGrafter"/>
</dbReference>
<dbReference type="Ensembl" id="ENSCPOT00000027826.2">
    <property type="protein sequence ID" value="ENSCPOP00000014915.2"/>
    <property type="gene ID" value="ENSCPOG00000024430.2"/>
</dbReference>
<protein>
    <recommendedName>
        <fullName evidence="1">Stathmin</fullName>
    </recommendedName>
</protein>
<dbReference type="GO" id="GO:0015631">
    <property type="term" value="F:tubulin binding"/>
    <property type="evidence" value="ECO:0007669"/>
    <property type="project" value="TreeGrafter"/>
</dbReference>
<organism evidence="2 3">
    <name type="scientific">Cavia porcellus</name>
    <name type="common">Guinea pig</name>
    <dbReference type="NCBI Taxonomy" id="10141"/>
    <lineage>
        <taxon>Eukaryota</taxon>
        <taxon>Metazoa</taxon>
        <taxon>Chordata</taxon>
        <taxon>Craniata</taxon>
        <taxon>Vertebrata</taxon>
        <taxon>Euteleostomi</taxon>
        <taxon>Mammalia</taxon>
        <taxon>Eutheria</taxon>
        <taxon>Euarchontoglires</taxon>
        <taxon>Glires</taxon>
        <taxon>Rodentia</taxon>
        <taxon>Hystricomorpha</taxon>
        <taxon>Caviidae</taxon>
        <taxon>Cavia</taxon>
    </lineage>
</organism>
<proteinExistence type="inferred from homology"/>
<accession>H0VW37</accession>
<reference evidence="3" key="1">
    <citation type="journal article" date="2011" name="Nature">
        <title>A high-resolution map of human evolutionary constraint using 29 mammals.</title>
        <authorList>
            <person name="Lindblad-Toh K."/>
            <person name="Garber M."/>
            <person name="Zuk O."/>
            <person name="Lin M.F."/>
            <person name="Parker B.J."/>
            <person name="Washietl S."/>
            <person name="Kheradpour P."/>
            <person name="Ernst J."/>
            <person name="Jordan G."/>
            <person name="Mauceli E."/>
            <person name="Ward L.D."/>
            <person name="Lowe C.B."/>
            <person name="Holloway A.K."/>
            <person name="Clamp M."/>
            <person name="Gnerre S."/>
            <person name="Alfoldi J."/>
            <person name="Beal K."/>
            <person name="Chang J."/>
            <person name="Clawson H."/>
            <person name="Cuff J."/>
            <person name="Di Palma F."/>
            <person name="Fitzgerald S."/>
            <person name="Flicek P."/>
            <person name="Guttman M."/>
            <person name="Hubisz M.J."/>
            <person name="Jaffe D.B."/>
            <person name="Jungreis I."/>
            <person name="Kent W.J."/>
            <person name="Kostka D."/>
            <person name="Lara M."/>
            <person name="Martins A.L."/>
            <person name="Massingham T."/>
            <person name="Moltke I."/>
            <person name="Raney B.J."/>
            <person name="Rasmussen M.D."/>
            <person name="Robinson J."/>
            <person name="Stark A."/>
            <person name="Vilella A.J."/>
            <person name="Wen J."/>
            <person name="Xie X."/>
            <person name="Zody M.C."/>
            <person name="Baldwin J."/>
            <person name="Bloom T."/>
            <person name="Chin C.W."/>
            <person name="Heiman D."/>
            <person name="Nicol R."/>
            <person name="Nusbaum C."/>
            <person name="Young S."/>
            <person name="Wilkinson J."/>
            <person name="Worley K.C."/>
            <person name="Kovar C.L."/>
            <person name="Muzny D.M."/>
            <person name="Gibbs R.A."/>
            <person name="Cree A."/>
            <person name="Dihn H.H."/>
            <person name="Fowler G."/>
            <person name="Jhangiani S."/>
            <person name="Joshi V."/>
            <person name="Lee S."/>
            <person name="Lewis L.R."/>
            <person name="Nazareth L.V."/>
            <person name="Okwuonu G."/>
            <person name="Santibanez J."/>
            <person name="Warren W.C."/>
            <person name="Mardis E.R."/>
            <person name="Weinstock G.M."/>
            <person name="Wilson R.K."/>
            <person name="Delehaunty K."/>
            <person name="Dooling D."/>
            <person name="Fronik C."/>
            <person name="Fulton L."/>
            <person name="Fulton B."/>
            <person name="Graves T."/>
            <person name="Minx P."/>
            <person name="Sodergren E."/>
            <person name="Birney E."/>
            <person name="Margulies E.H."/>
            <person name="Herrero J."/>
            <person name="Green E.D."/>
            <person name="Haussler D."/>
            <person name="Siepel A."/>
            <person name="Goldman N."/>
            <person name="Pollard K.S."/>
            <person name="Pedersen J.S."/>
            <person name="Lander E.S."/>
            <person name="Kellis M."/>
        </authorList>
    </citation>
    <scope>NUCLEOTIDE SEQUENCE [LARGE SCALE GENOMIC DNA]</scope>
    <source>
        <strain evidence="3">2N</strain>
    </source>
</reference>
<dbReference type="PANTHER" id="PTHR10104:SF18">
    <property type="entry name" value="STATHMIN-2"/>
    <property type="match status" value="1"/>
</dbReference>
<dbReference type="GO" id="GO:0031175">
    <property type="term" value="P:neuron projection development"/>
    <property type="evidence" value="ECO:0007669"/>
    <property type="project" value="TreeGrafter"/>
</dbReference>
<reference evidence="2" key="3">
    <citation type="submission" date="2025-09" db="UniProtKB">
        <authorList>
            <consortium name="Ensembl"/>
        </authorList>
    </citation>
    <scope>IDENTIFICATION</scope>
    <source>
        <strain evidence="2">2N</strain>
    </source>
</reference>
<dbReference type="HOGENOM" id="CLU_1820122_0_0_1"/>
<reference evidence="2" key="2">
    <citation type="submission" date="2025-08" db="UniProtKB">
        <authorList>
            <consortium name="Ensembl"/>
        </authorList>
    </citation>
    <scope>IDENTIFICATION</scope>
    <source>
        <strain evidence="2">2N</strain>
    </source>
</reference>
<dbReference type="GO" id="GO:0031110">
    <property type="term" value="P:regulation of microtubule polymerization or depolymerization"/>
    <property type="evidence" value="ECO:0007669"/>
    <property type="project" value="InterPro"/>
</dbReference>
<dbReference type="InterPro" id="IPR036002">
    <property type="entry name" value="Stathmin_sf"/>
</dbReference>
<sequence length="157" mass="18226">LKNLDCKNVRTENRESGYVYMLKQAFYHTSKYTLSQDYKLFPGKKDLSLGETQKKTGGYRERRKSQEAQVLKQLTEKRKQGQEVLQKAFEENSPFSKMAEQELKMEQIKENHEANLAAIIECLLLLKGEYATEVSRKKELQFELPGCSHGGYSMPHQ</sequence>
<dbReference type="SUPFAM" id="SSF101494">
    <property type="entry name" value="Stathmin"/>
    <property type="match status" value="1"/>
</dbReference>
<dbReference type="VEuPathDB" id="HostDB:ENSCPOG00000024430"/>